<evidence type="ECO:0000256" key="2">
    <source>
        <dbReference type="SAM" id="SignalP"/>
    </source>
</evidence>
<keyword evidence="2" id="KW-0732">Signal</keyword>
<dbReference type="Proteomes" id="UP001190700">
    <property type="component" value="Unassembled WGS sequence"/>
</dbReference>
<keyword evidence="4" id="KW-1185">Reference proteome</keyword>
<evidence type="ECO:0000256" key="1">
    <source>
        <dbReference type="SAM" id="MobiDB-lite"/>
    </source>
</evidence>
<dbReference type="AlphaFoldDB" id="A0AAE0FM86"/>
<feature type="region of interest" description="Disordered" evidence="1">
    <location>
        <begin position="144"/>
        <end position="170"/>
    </location>
</feature>
<organism evidence="3 4">
    <name type="scientific">Cymbomonas tetramitiformis</name>
    <dbReference type="NCBI Taxonomy" id="36881"/>
    <lineage>
        <taxon>Eukaryota</taxon>
        <taxon>Viridiplantae</taxon>
        <taxon>Chlorophyta</taxon>
        <taxon>Pyramimonadophyceae</taxon>
        <taxon>Pyramimonadales</taxon>
        <taxon>Pyramimonadaceae</taxon>
        <taxon>Cymbomonas</taxon>
    </lineage>
</organism>
<name>A0AAE0FM86_9CHLO</name>
<accession>A0AAE0FM86</accession>
<feature type="signal peptide" evidence="2">
    <location>
        <begin position="1"/>
        <end position="20"/>
    </location>
</feature>
<evidence type="ECO:0000313" key="4">
    <source>
        <dbReference type="Proteomes" id="UP001190700"/>
    </source>
</evidence>
<protein>
    <submittedName>
        <fullName evidence="3">Uncharacterized protein</fullName>
    </submittedName>
</protein>
<feature type="region of interest" description="Disordered" evidence="1">
    <location>
        <begin position="473"/>
        <end position="501"/>
    </location>
</feature>
<evidence type="ECO:0000313" key="3">
    <source>
        <dbReference type="EMBL" id="KAK3262349.1"/>
    </source>
</evidence>
<feature type="compositionally biased region" description="Pro residues" evidence="1">
    <location>
        <begin position="300"/>
        <end position="314"/>
    </location>
</feature>
<gene>
    <name evidence="3" type="ORF">CYMTET_28789</name>
</gene>
<feature type="region of interest" description="Disordered" evidence="1">
    <location>
        <begin position="290"/>
        <end position="314"/>
    </location>
</feature>
<dbReference type="EMBL" id="LGRX02016276">
    <property type="protein sequence ID" value="KAK3262349.1"/>
    <property type="molecule type" value="Genomic_DNA"/>
</dbReference>
<proteinExistence type="predicted"/>
<sequence length="528" mass="55561">MRLTCWVLVVLLAQIPLSAAFPKYQLTYYPPITNCVDCCSGTGQNIILYSWIWDLSEPCFAFIPFNADVWDSVNNPVFTDTTIEYNYHPKVDDCSSTRDTKKYATTDGCTLQLEGESYYLKITCIQKTSSDPECVPLWTHEYLDSTDSSPSSVPPASTPAPTRADSSSSEGGTFDYAIYLDAACTQPGGQGADMPPWTFATESCNGWAGGVGDNSMKISSCSSKCICFTQFAGNRDCTETPQQNVKEACVDTCALDAQGTYLTMSSFTGCSDQFAVSDADYSCATTGMADSTDVTAPEASPSPPEPSPLPPPPVAATTIDSVGCSGGKYTVAAAGGSKVLVQPPESMGSAVMRRLPAELCDTLSGAVAKTPNRGTLSLGVALLRSSGSGSASVFVRSTADSCSVQTGLADTVQYKVDLTANQKDMFVKTFTLGSDCLSTYMFQSLDMATCTLSETKESVVSAPGSSNLNSVNTDYGADYGADEGDEVAAPNAPSPPPVAEADSGQGVIRAMFAIPLALFMGLCALMHA</sequence>
<feature type="chain" id="PRO_5042123246" evidence="2">
    <location>
        <begin position="21"/>
        <end position="528"/>
    </location>
</feature>
<comment type="caution">
    <text evidence="3">The sequence shown here is derived from an EMBL/GenBank/DDBJ whole genome shotgun (WGS) entry which is preliminary data.</text>
</comment>
<feature type="compositionally biased region" description="Low complexity" evidence="1">
    <location>
        <begin position="159"/>
        <end position="169"/>
    </location>
</feature>
<reference evidence="3 4" key="1">
    <citation type="journal article" date="2015" name="Genome Biol. Evol.">
        <title>Comparative Genomics of a Bacterivorous Green Alga Reveals Evolutionary Causalities and Consequences of Phago-Mixotrophic Mode of Nutrition.</title>
        <authorList>
            <person name="Burns J.A."/>
            <person name="Paasch A."/>
            <person name="Narechania A."/>
            <person name="Kim E."/>
        </authorList>
    </citation>
    <scope>NUCLEOTIDE SEQUENCE [LARGE SCALE GENOMIC DNA]</scope>
    <source>
        <strain evidence="3 4">PLY_AMNH</strain>
    </source>
</reference>